<comment type="subcellular location">
    <subcellularLocation>
        <location evidence="1">Membrane</location>
        <topology evidence="1">Multi-pass membrane protein</topology>
    </subcellularLocation>
</comment>
<protein>
    <submittedName>
        <fullName evidence="8">Transmembrane protein 181 isoform X2</fullName>
    </submittedName>
</protein>
<feature type="transmembrane region" description="Helical" evidence="5">
    <location>
        <begin position="259"/>
        <end position="279"/>
    </location>
</feature>
<name>A0A6P9FMH0_ZALCA</name>
<feature type="transmembrane region" description="Helical" evidence="5">
    <location>
        <begin position="412"/>
        <end position="433"/>
    </location>
</feature>
<organism evidence="7 8">
    <name type="scientific">Zalophus californianus</name>
    <name type="common">California sealion</name>
    <dbReference type="NCBI Taxonomy" id="9704"/>
    <lineage>
        <taxon>Eukaryota</taxon>
        <taxon>Metazoa</taxon>
        <taxon>Chordata</taxon>
        <taxon>Craniata</taxon>
        <taxon>Vertebrata</taxon>
        <taxon>Euteleostomi</taxon>
        <taxon>Mammalia</taxon>
        <taxon>Eutheria</taxon>
        <taxon>Laurasiatheria</taxon>
        <taxon>Carnivora</taxon>
        <taxon>Caniformia</taxon>
        <taxon>Pinnipedia</taxon>
        <taxon>Otariidae</taxon>
        <taxon>Zalophus</taxon>
    </lineage>
</organism>
<dbReference type="CTD" id="57583"/>
<feature type="transmembrane region" description="Helical" evidence="5">
    <location>
        <begin position="57"/>
        <end position="77"/>
    </location>
</feature>
<keyword evidence="4 5" id="KW-0472">Membrane</keyword>
<feature type="transmembrane region" description="Helical" evidence="5">
    <location>
        <begin position="291"/>
        <end position="314"/>
    </location>
</feature>
<keyword evidence="3 5" id="KW-1133">Transmembrane helix</keyword>
<reference evidence="8" key="1">
    <citation type="submission" date="2025-08" db="UniProtKB">
        <authorList>
            <consortium name="RefSeq"/>
        </authorList>
    </citation>
    <scope>IDENTIFICATION</scope>
    <source>
        <tissue evidence="8">Blood</tissue>
    </source>
</reference>
<evidence type="ECO:0000256" key="4">
    <source>
        <dbReference type="ARBA" id="ARBA00023136"/>
    </source>
</evidence>
<dbReference type="GeneID" id="113927685"/>
<evidence type="ECO:0000256" key="1">
    <source>
        <dbReference type="ARBA" id="ARBA00004141"/>
    </source>
</evidence>
<dbReference type="InterPro" id="IPR040416">
    <property type="entry name" value="TMEM181"/>
</dbReference>
<dbReference type="PANTHER" id="PTHR31918:SF1">
    <property type="entry name" value="TRANSMEMBRANE PROTEIN 181"/>
    <property type="match status" value="1"/>
</dbReference>
<evidence type="ECO:0000259" key="6">
    <source>
        <dbReference type="Pfam" id="PF06664"/>
    </source>
</evidence>
<feature type="domain" description="Wntless-like transmembrane" evidence="6">
    <location>
        <begin position="201"/>
        <end position="437"/>
    </location>
</feature>
<proteinExistence type="predicted"/>
<dbReference type="Proteomes" id="UP000515165">
    <property type="component" value="Chromosome 7"/>
</dbReference>
<dbReference type="AlphaFoldDB" id="A0A6P9FMH0"/>
<keyword evidence="2 5" id="KW-0812">Transmembrane</keyword>
<dbReference type="GO" id="GO:0016020">
    <property type="term" value="C:membrane"/>
    <property type="evidence" value="ECO:0007669"/>
    <property type="project" value="UniProtKB-SubCell"/>
</dbReference>
<dbReference type="InterPro" id="IPR047843">
    <property type="entry name" value="WLS-like_TM"/>
</dbReference>
<evidence type="ECO:0000313" key="7">
    <source>
        <dbReference type="Proteomes" id="UP000515165"/>
    </source>
</evidence>
<feature type="transmembrane region" description="Helical" evidence="5">
    <location>
        <begin position="370"/>
        <end position="392"/>
    </location>
</feature>
<feature type="transmembrane region" description="Helical" evidence="5">
    <location>
        <begin position="226"/>
        <end position="247"/>
    </location>
</feature>
<feature type="transmembrane region" description="Helical" evidence="5">
    <location>
        <begin position="334"/>
        <end position="358"/>
    </location>
</feature>
<gene>
    <name evidence="8" type="primary">TMEM181</name>
</gene>
<dbReference type="Pfam" id="PF06664">
    <property type="entry name" value="WLS-like_TM"/>
    <property type="match status" value="1"/>
</dbReference>
<dbReference type="RefSeq" id="XP_035584577.1">
    <property type="nucleotide sequence ID" value="XM_035728684.1"/>
</dbReference>
<evidence type="ECO:0000256" key="3">
    <source>
        <dbReference type="ARBA" id="ARBA00022989"/>
    </source>
</evidence>
<dbReference type="GO" id="GO:0015643">
    <property type="term" value="F:toxic substance binding"/>
    <property type="evidence" value="ECO:0007669"/>
    <property type="project" value="InterPro"/>
</dbReference>
<evidence type="ECO:0000256" key="2">
    <source>
        <dbReference type="ARBA" id="ARBA00022692"/>
    </source>
</evidence>
<accession>A0A6P9FMH0</accession>
<evidence type="ECO:0000256" key="5">
    <source>
        <dbReference type="SAM" id="Phobius"/>
    </source>
</evidence>
<evidence type="ECO:0000313" key="8">
    <source>
        <dbReference type="RefSeq" id="XP_035584577.1"/>
    </source>
</evidence>
<sequence>MDAEYPAFEPPLCSELKHLCKRLQEAYRELKEDLTPFKDDRYYRLAPMRLYTLSKRHFVLVFVVFFVCFGLTVFVGIRGPKVIQTSAANFSLNNSKKLKPIQILSNPLSTYNQQLWLTCVVELDQSKETSIQTSFLMTVKVDGVAQDGTTMFIHNKVHNRTRTLTCAGKCAEIIVAHLGYLNYTQYTVIVGFEHLKLPIKEMNFTCLFAHSLRKFSMRDWGMEQKWMSILLPLLLLYNDPFFPLSFLVNSWVPGMLDDLFQSMFLCALLLFWLCVYHGVRVQGERKCLTFYLPKFFIVGLLWLASVTLGIWQTVNELHDPMYQYRVDTGNFQGMKIFFMVVAAVYILYLLFLIVRACSELRHMPYVDLRLKFLTALTFVVLVISIVILYLRFGAQVLQDNFVAELSTHYQNSAEFLSFYGLLNFYLYTLAFVYSPSKNALYESQLKDNPAFSMLNDSDDDVIYGSDYEEMPLQNGQAIRAQYKEGSESD</sequence>
<dbReference type="PANTHER" id="PTHR31918">
    <property type="entry name" value="TRANSMEMBRANE PROTEIN 181"/>
    <property type="match status" value="1"/>
</dbReference>
<keyword evidence="7" id="KW-1185">Reference proteome</keyword>